<keyword evidence="3" id="KW-1185">Reference proteome</keyword>
<feature type="region of interest" description="Disordered" evidence="1">
    <location>
        <begin position="142"/>
        <end position="173"/>
    </location>
</feature>
<feature type="region of interest" description="Disordered" evidence="1">
    <location>
        <begin position="395"/>
        <end position="574"/>
    </location>
</feature>
<dbReference type="OrthoDB" id="129875at2759"/>
<dbReference type="AlphaFoldDB" id="A0A9W6XGF0"/>
<feature type="compositionally biased region" description="Low complexity" evidence="1">
    <location>
        <begin position="486"/>
        <end position="499"/>
    </location>
</feature>
<proteinExistence type="predicted"/>
<organism evidence="2 3">
    <name type="scientific">Phytophthora lilii</name>
    <dbReference type="NCBI Taxonomy" id="2077276"/>
    <lineage>
        <taxon>Eukaryota</taxon>
        <taxon>Sar</taxon>
        <taxon>Stramenopiles</taxon>
        <taxon>Oomycota</taxon>
        <taxon>Peronosporomycetes</taxon>
        <taxon>Peronosporales</taxon>
        <taxon>Peronosporaceae</taxon>
        <taxon>Phytophthora</taxon>
    </lineage>
</organism>
<gene>
    <name evidence="2" type="ORF">Plil01_001593100</name>
</gene>
<accession>A0A9W6XGF0</accession>
<evidence type="ECO:0000313" key="3">
    <source>
        <dbReference type="Proteomes" id="UP001165083"/>
    </source>
</evidence>
<sequence length="574" mass="62787">MWNPTTWKSTTWELMPMTKLTKLQTTLMWNPTTWKSTTWELMPMTKLIKLQMRVVWNPTTLKSTPWKSVLSRPTQADLNGDAFASFTATMQYSLQGIHSQDDQSIRTNETNMKQDRIPIDLRMTTDDSAAFDVVNTATSSTKLHGAQDRRYPSPSEPWNGFEKRYTESEATSGSENGEIALLGGLEDVFDPVDELLPEMPKKFMTTLVELASETTPVDPGAHDVSEHLGSDEPLTRAERLGQGKLKQIPVSYESSGIAYLQQFGVGKYCELKQTLVAPIDELSQAVYEASHDDADLVFHALVGDDPLSDDWFHDVSLPAGSKEIVSCSSHLANRSTYDLIMANASPEDILAAELSDDDDEDFDLVIPFKYPASKRRTINPRGSAASSLFRRVPSAPIGMTELESSPSSKPDGESGLQAIDPSLPNQRKSKIAETSPIPAPKVATPSKNLQSVPFPPPSKTKLLQRKSIAAPSSIVKPPTSLMRPRSIMSSQSVASQDSSLAKPTPSGLGAPSEVPKPTRSLLQRRSFLATPSPSKVSSGLGPRTSSILKPVESSGLQAPRKSFGFRRPSSLTKN</sequence>
<feature type="compositionally biased region" description="Polar residues" evidence="1">
    <location>
        <begin position="529"/>
        <end position="547"/>
    </location>
</feature>
<dbReference type="Proteomes" id="UP001165083">
    <property type="component" value="Unassembled WGS sequence"/>
</dbReference>
<reference evidence="2" key="1">
    <citation type="submission" date="2023-04" db="EMBL/GenBank/DDBJ databases">
        <title>Phytophthora lilii NBRC 32176.</title>
        <authorList>
            <person name="Ichikawa N."/>
            <person name="Sato H."/>
            <person name="Tonouchi N."/>
        </authorList>
    </citation>
    <scope>NUCLEOTIDE SEQUENCE</scope>
    <source>
        <strain evidence="2">NBRC 32176</strain>
    </source>
</reference>
<name>A0A9W6XGF0_9STRA</name>
<dbReference type="EMBL" id="BSXW01001608">
    <property type="protein sequence ID" value="GMF37981.1"/>
    <property type="molecule type" value="Genomic_DNA"/>
</dbReference>
<comment type="caution">
    <text evidence="2">The sequence shown here is derived from an EMBL/GenBank/DDBJ whole genome shotgun (WGS) entry which is preliminary data.</text>
</comment>
<evidence type="ECO:0000256" key="1">
    <source>
        <dbReference type="SAM" id="MobiDB-lite"/>
    </source>
</evidence>
<protein>
    <submittedName>
        <fullName evidence="2">Unnamed protein product</fullName>
    </submittedName>
</protein>
<evidence type="ECO:0000313" key="2">
    <source>
        <dbReference type="EMBL" id="GMF37981.1"/>
    </source>
</evidence>